<accession>A0AAD9L089</accession>
<dbReference type="Proteomes" id="UP001209878">
    <property type="component" value="Unassembled WGS sequence"/>
</dbReference>
<dbReference type="AlphaFoldDB" id="A0AAD9L089"/>
<dbReference type="EMBL" id="JAODUO010000419">
    <property type="protein sequence ID" value="KAK2180949.1"/>
    <property type="molecule type" value="Genomic_DNA"/>
</dbReference>
<sequence length="417" mass="45664">MSRSGQLYHMFSANANGVLRHVLFPVDTCNPMTSPTSISGSADVTKVMVKTTRRSPSQVGTRVVILPATSRTRQRSMICEPIRDFPSSPAKSASDRSATWATMAFNWTPPCYVTSGRSVTVLASSRSLPPSCRSTAVIQRSNPATVAAVKARRKSSLRPQPKYAKGKVKATAKPVIEVKREPPLKSCSLVVPRCPPHERRSLFTKQTLYGPKVPIVVNGSDISPLGARRLYDRGDILRGDDMQVRIARRVAMEMRLGLPSGGALWNTRKLHCGGDDDDCVVTRHVPPTNRGDARAVSRPTQVVRESKPPRTSTTVASSVGRGAFHKTPEVSAEVRELWSRRMQKLPIRGAGSVSSVITRLVEQRKMRLSEAVLADSRRPGGYRVPTEPNKRTRSFVNVPAGSVTRTETRPVRGDDGL</sequence>
<feature type="region of interest" description="Disordered" evidence="1">
    <location>
        <begin position="289"/>
        <end position="318"/>
    </location>
</feature>
<evidence type="ECO:0000313" key="3">
    <source>
        <dbReference type="Proteomes" id="UP001209878"/>
    </source>
</evidence>
<comment type="caution">
    <text evidence="2">The sequence shown here is derived from an EMBL/GenBank/DDBJ whole genome shotgun (WGS) entry which is preliminary data.</text>
</comment>
<reference evidence="2" key="1">
    <citation type="journal article" date="2023" name="Mol. Biol. Evol.">
        <title>Third-Generation Sequencing Reveals the Adaptive Role of the Epigenome in Three Deep-Sea Polychaetes.</title>
        <authorList>
            <person name="Perez M."/>
            <person name="Aroh O."/>
            <person name="Sun Y."/>
            <person name="Lan Y."/>
            <person name="Juniper S.K."/>
            <person name="Young C.R."/>
            <person name="Angers B."/>
            <person name="Qian P.Y."/>
        </authorList>
    </citation>
    <scope>NUCLEOTIDE SEQUENCE</scope>
    <source>
        <strain evidence="2">R07B-5</strain>
    </source>
</reference>
<evidence type="ECO:0000256" key="1">
    <source>
        <dbReference type="SAM" id="MobiDB-lite"/>
    </source>
</evidence>
<gene>
    <name evidence="2" type="ORF">NP493_419g04048</name>
</gene>
<protein>
    <submittedName>
        <fullName evidence="2">Uncharacterized protein</fullName>
    </submittedName>
</protein>
<organism evidence="2 3">
    <name type="scientific">Ridgeia piscesae</name>
    <name type="common">Tubeworm</name>
    <dbReference type="NCBI Taxonomy" id="27915"/>
    <lineage>
        <taxon>Eukaryota</taxon>
        <taxon>Metazoa</taxon>
        <taxon>Spiralia</taxon>
        <taxon>Lophotrochozoa</taxon>
        <taxon>Annelida</taxon>
        <taxon>Polychaeta</taxon>
        <taxon>Sedentaria</taxon>
        <taxon>Canalipalpata</taxon>
        <taxon>Sabellida</taxon>
        <taxon>Siboglinidae</taxon>
        <taxon>Ridgeia</taxon>
    </lineage>
</organism>
<evidence type="ECO:0000313" key="2">
    <source>
        <dbReference type="EMBL" id="KAK2180949.1"/>
    </source>
</evidence>
<proteinExistence type="predicted"/>
<keyword evidence="3" id="KW-1185">Reference proteome</keyword>
<name>A0AAD9L089_RIDPI</name>